<dbReference type="InterPro" id="IPR036298">
    <property type="entry name" value="Chalcone_isomerase_sf"/>
</dbReference>
<evidence type="ECO:0000313" key="4">
    <source>
        <dbReference type="EMBL" id="KAF2020459.1"/>
    </source>
</evidence>
<dbReference type="Proteomes" id="UP000799778">
    <property type="component" value="Unassembled WGS sequence"/>
</dbReference>
<proteinExistence type="predicted"/>
<dbReference type="InterPro" id="IPR016087">
    <property type="entry name" value="Chalcone_isomerase"/>
</dbReference>
<dbReference type="EMBL" id="ML978066">
    <property type="protein sequence ID" value="KAF2020459.1"/>
    <property type="molecule type" value="Genomic_DNA"/>
</dbReference>
<dbReference type="InterPro" id="IPR016088">
    <property type="entry name" value="Chalcone_isomerase_3-sand"/>
</dbReference>
<keyword evidence="2" id="KW-1133">Transmembrane helix</keyword>
<dbReference type="AlphaFoldDB" id="A0A6A5Y5A6"/>
<reference evidence="4" key="1">
    <citation type="journal article" date="2020" name="Stud. Mycol.">
        <title>101 Dothideomycetes genomes: a test case for predicting lifestyles and emergence of pathogens.</title>
        <authorList>
            <person name="Haridas S."/>
            <person name="Albert R."/>
            <person name="Binder M."/>
            <person name="Bloem J."/>
            <person name="Labutti K."/>
            <person name="Salamov A."/>
            <person name="Andreopoulos B."/>
            <person name="Baker S."/>
            <person name="Barry K."/>
            <person name="Bills G."/>
            <person name="Bluhm B."/>
            <person name="Cannon C."/>
            <person name="Castanera R."/>
            <person name="Culley D."/>
            <person name="Daum C."/>
            <person name="Ezra D."/>
            <person name="Gonzalez J."/>
            <person name="Henrissat B."/>
            <person name="Kuo A."/>
            <person name="Liang C."/>
            <person name="Lipzen A."/>
            <person name="Lutzoni F."/>
            <person name="Magnuson J."/>
            <person name="Mondo S."/>
            <person name="Nolan M."/>
            <person name="Ohm R."/>
            <person name="Pangilinan J."/>
            <person name="Park H.-J."/>
            <person name="Ramirez L."/>
            <person name="Alfaro M."/>
            <person name="Sun H."/>
            <person name="Tritt A."/>
            <person name="Yoshinaga Y."/>
            <person name="Zwiers L.-H."/>
            <person name="Turgeon B."/>
            <person name="Goodwin S."/>
            <person name="Spatafora J."/>
            <person name="Crous P."/>
            <person name="Grigoriev I."/>
        </authorList>
    </citation>
    <scope>NUCLEOTIDE SEQUENCE</scope>
    <source>
        <strain evidence="4">CBS 175.79</strain>
    </source>
</reference>
<dbReference type="SUPFAM" id="SSF54626">
    <property type="entry name" value="Chalcone isomerase"/>
    <property type="match status" value="1"/>
</dbReference>
<feature type="domain" description="Chalcone isomerase" evidence="3">
    <location>
        <begin position="204"/>
        <end position="439"/>
    </location>
</feature>
<dbReference type="PANTHER" id="PTHR47284:SF3">
    <property type="entry name" value="FATTY-ACID-BINDING PROTEIN 2"/>
    <property type="match status" value="1"/>
</dbReference>
<dbReference type="PANTHER" id="PTHR47284">
    <property type="entry name" value="FATTY-ACID-BINDING PROTEIN 2"/>
    <property type="match status" value="1"/>
</dbReference>
<evidence type="ECO:0000313" key="5">
    <source>
        <dbReference type="Proteomes" id="UP000799778"/>
    </source>
</evidence>
<sequence length="458" mass="50644">MNAARLAARRPAYRCLNAHPRLRQIHVAGRGGRFGEKPSRARLDDISVHRADAIRYARYKTRRNWLAAGAALSMIAPMILVRFWDLPPPSEPENQQQQDHQQQQQNQTQPSGPSTTQQLVDLIKPRPVQADSPRIAADEFHGKKVVLAAGDKIIAAPKDSEHPTPSDVDTIELVETGTSYVPYFPRTISLPDTTGPEGIASEASYTLLGLGIRKVSFLNIQVYVVGLYVKSADLAKLQNQLINTVNPSASALIPGEKEDLRKALLGPESSTQVWRAIVARQGADAVDMAFRIVPTRGTDFKHLQDAMMRGITNRTDDVRRRQADMLRQQAKESKTVVLPKPVEEGEFEDERFGVAMKEFKALFQGRGKAGKGSVVIMKKDKDGALSGIYQPVVKTNKGEKMGEMVNLGEVKDPRISRLVWEIYLAGPNVSCEEARKSIVDGCISIVERPVGTVENMIQ</sequence>
<name>A0A6A5Y5A6_9PLEO</name>
<feature type="transmembrane region" description="Helical" evidence="2">
    <location>
        <begin position="65"/>
        <end position="84"/>
    </location>
</feature>
<gene>
    <name evidence="4" type="ORF">BU24DRAFT_416147</name>
</gene>
<dbReference type="OrthoDB" id="18193at2759"/>
<feature type="compositionally biased region" description="Low complexity" evidence="1">
    <location>
        <begin position="92"/>
        <end position="117"/>
    </location>
</feature>
<protein>
    <recommendedName>
        <fullName evidence="3">Chalcone isomerase domain-containing protein</fullName>
    </recommendedName>
</protein>
<dbReference type="Gene3D" id="3.50.70.10">
    <property type="match status" value="1"/>
</dbReference>
<keyword evidence="2" id="KW-0472">Membrane</keyword>
<dbReference type="Pfam" id="PF16035">
    <property type="entry name" value="Chalcone_2"/>
    <property type="match status" value="1"/>
</dbReference>
<dbReference type="RefSeq" id="XP_033388798.1">
    <property type="nucleotide sequence ID" value="XM_033526378.1"/>
</dbReference>
<keyword evidence="2" id="KW-0812">Transmembrane</keyword>
<feature type="region of interest" description="Disordered" evidence="1">
    <location>
        <begin position="86"/>
        <end position="117"/>
    </location>
</feature>
<dbReference type="GeneID" id="54283775"/>
<keyword evidence="5" id="KW-1185">Reference proteome</keyword>
<accession>A0A6A5Y5A6</accession>
<evidence type="ECO:0000259" key="3">
    <source>
        <dbReference type="Pfam" id="PF16035"/>
    </source>
</evidence>
<dbReference type="GO" id="GO:0016872">
    <property type="term" value="F:intramolecular lyase activity"/>
    <property type="evidence" value="ECO:0007669"/>
    <property type="project" value="InterPro"/>
</dbReference>
<organism evidence="4 5">
    <name type="scientific">Aaosphaeria arxii CBS 175.79</name>
    <dbReference type="NCBI Taxonomy" id="1450172"/>
    <lineage>
        <taxon>Eukaryota</taxon>
        <taxon>Fungi</taxon>
        <taxon>Dikarya</taxon>
        <taxon>Ascomycota</taxon>
        <taxon>Pezizomycotina</taxon>
        <taxon>Dothideomycetes</taxon>
        <taxon>Pleosporomycetidae</taxon>
        <taxon>Pleosporales</taxon>
        <taxon>Pleosporales incertae sedis</taxon>
        <taxon>Aaosphaeria</taxon>
    </lineage>
</organism>
<evidence type="ECO:0000256" key="2">
    <source>
        <dbReference type="SAM" id="Phobius"/>
    </source>
</evidence>
<evidence type="ECO:0000256" key="1">
    <source>
        <dbReference type="SAM" id="MobiDB-lite"/>
    </source>
</evidence>